<evidence type="ECO:0000313" key="1">
    <source>
        <dbReference type="EMBL" id="KAJ9089696.1"/>
    </source>
</evidence>
<protein>
    <submittedName>
        <fullName evidence="1">Uncharacterized protein</fullName>
    </submittedName>
</protein>
<sequence length="649" mass="72587">MELARVRSYLRKDVVAYLKSLATPHLLVMKASLLFQVAGLVYGQTDACAELATKEVVSYEQAMACYRSFPLTDSVRIGTVDTIRRVVEDFYVFADLVKDSAQAEERVDVLDNLKAISNTTYASEMDFQTTISLLFKKLHDGHTTYTPACFLRLVFKQPFPVYAYTDDSGQTHVRILDRSRIDDGYGLGWEDLDLNRYFGARVLRIDGIPATEYLDKFSRRNIGLSRDVSSSINFAMARIILKEGKWGFAYGEFATSTSPPEKGSLEFEVELKTGIESVKVPYLALVPENVRASRSYYRSFCKPRPQEIERASGYPEVDMTEMKVPAVLQVKLNSPLPVRRRRDMDPLQSPLVNGKHIKAYLVGRSTGVLVIPDFESPSLAWYDEVRTAFRQFQREGVTKLILDLSNNGGGVICRGYGLLRFLFPNSPYFDTDMRFSPLLGALTEEPAANFFPPTNFDRTDGSPFTRLDAFKEASPRQNRASLHTPLFHDRCQSNFLASLITEVPPFSANDIAVVSNSICYSTCALLTSALQELHNVTTYAAGGLPNHHAQASSLAGGTVFSFESLLTSLTNADLSHHPAAPQPLPARAHLRFAVREAYSHHQTPRQPLEFTPLPATRHIALSQSDVFDPHAIWESIAADLKDEGFLYPE</sequence>
<organism evidence="1 2">
    <name type="scientific">Entomophthora muscae</name>
    <dbReference type="NCBI Taxonomy" id="34485"/>
    <lineage>
        <taxon>Eukaryota</taxon>
        <taxon>Fungi</taxon>
        <taxon>Fungi incertae sedis</taxon>
        <taxon>Zoopagomycota</taxon>
        <taxon>Entomophthoromycotina</taxon>
        <taxon>Entomophthoromycetes</taxon>
        <taxon>Entomophthorales</taxon>
        <taxon>Entomophthoraceae</taxon>
        <taxon>Entomophthora</taxon>
    </lineage>
</organism>
<evidence type="ECO:0000313" key="2">
    <source>
        <dbReference type="Proteomes" id="UP001165960"/>
    </source>
</evidence>
<proteinExistence type="predicted"/>
<dbReference type="Proteomes" id="UP001165960">
    <property type="component" value="Unassembled WGS sequence"/>
</dbReference>
<accession>A0ACC2UT81</accession>
<name>A0ACC2UT81_9FUNG</name>
<keyword evidence="2" id="KW-1185">Reference proteome</keyword>
<gene>
    <name evidence="1" type="ORF">DSO57_1010193</name>
</gene>
<reference evidence="1" key="1">
    <citation type="submission" date="2022-04" db="EMBL/GenBank/DDBJ databases">
        <title>Genome of the entomopathogenic fungus Entomophthora muscae.</title>
        <authorList>
            <person name="Elya C."/>
            <person name="Lovett B.R."/>
            <person name="Lee E."/>
            <person name="Macias A.M."/>
            <person name="Hajek A.E."/>
            <person name="De Bivort B.L."/>
            <person name="Kasson M.T."/>
            <person name="De Fine Licht H.H."/>
            <person name="Stajich J.E."/>
        </authorList>
    </citation>
    <scope>NUCLEOTIDE SEQUENCE</scope>
    <source>
        <strain evidence="1">Berkeley</strain>
    </source>
</reference>
<dbReference type="EMBL" id="QTSX02000033">
    <property type="protein sequence ID" value="KAJ9089696.1"/>
    <property type="molecule type" value="Genomic_DNA"/>
</dbReference>
<comment type="caution">
    <text evidence="1">The sequence shown here is derived from an EMBL/GenBank/DDBJ whole genome shotgun (WGS) entry which is preliminary data.</text>
</comment>